<dbReference type="EMBL" id="KV454003">
    <property type="protein sequence ID" value="ODQ46859.1"/>
    <property type="molecule type" value="Genomic_DNA"/>
</dbReference>
<protein>
    <submittedName>
        <fullName evidence="3">Uncharacterized protein</fullName>
    </submittedName>
</protein>
<evidence type="ECO:0000313" key="4">
    <source>
        <dbReference type="Proteomes" id="UP000094455"/>
    </source>
</evidence>
<dbReference type="OrthoDB" id="3998245at2759"/>
<feature type="region of interest" description="Disordered" evidence="2">
    <location>
        <begin position="417"/>
        <end position="440"/>
    </location>
</feature>
<dbReference type="RefSeq" id="XP_019017972.1">
    <property type="nucleotide sequence ID" value="XM_019164321.1"/>
</dbReference>
<keyword evidence="4" id="KW-1185">Reference proteome</keyword>
<gene>
    <name evidence="3" type="ORF">PICMEDRAFT_72892</name>
</gene>
<dbReference type="GeneID" id="30181008"/>
<proteinExistence type="predicted"/>
<sequence length="726" mass="83119">MYNALFVESVMICTCTNKFDNSLLNCVHVSQLEEFDVLEIPKRVKISYFLAPQFFHAVLKYLMAVNEDDLSETSNFNKEIEASKKSSLEKFLDIISIEFNKHSKVEDEYDDNPDNELHDSSDSSEKNESNGKGIHSKNMSATDSTIFQVEILNLFLTQIDIEILTAWKSDDYSSGEEKSFGHQSTRKKLMEEANKLIWGANKDSSYDDEVNKTLRNDATLYKKKVLHRNDYLMQKKVSSELYNLGITDVIDLINQLYLYMSVILCIGILGKRAAWGITQMNYLDNQSKLILKAWCKNEAKLKEFDLQVDEKEDLADVEIKGNIASTGSLNLQSSNLNYILGNAGWMNVSDSNDVELNCNAKILKKCEEFIARNELVESQNIRLLAANEELKIKIQSLYEAIENLTKESSNELQVKQLSQHTEEELSKADVSSQEVTQDQMRNKFRRENEQELMEMEEKYHGIIASLKGKLTESQNKNYDLKEDVKYLELKNVDIKQDKDLFIPKLSAEKQYFENLHYISCLEVGNEKKDKGGDGNKKAEKLEKDDKSSSGDVIMLLTKTLIKKQSEYQETVDGMKNEILLFSSKYEILKSFTKKIRERNLQYSLAVNEMLENDRKVWEWVMGLKLRIKKVEAQIGKMRDKVNEALTMAGVSPDMAREVEGLRRSINYGLNDMEGYLWSGKQRSRTSGGPEEIGRVGTAENGVAAGNEVGPEDIHVRCESEETRIVK</sequence>
<evidence type="ECO:0000256" key="1">
    <source>
        <dbReference type="SAM" id="Coils"/>
    </source>
</evidence>
<reference evidence="3 4" key="1">
    <citation type="journal article" date="2016" name="Proc. Natl. Acad. Sci. U.S.A.">
        <title>Comparative genomics of biotechnologically important yeasts.</title>
        <authorList>
            <person name="Riley R."/>
            <person name="Haridas S."/>
            <person name="Wolfe K.H."/>
            <person name="Lopes M.R."/>
            <person name="Hittinger C.T."/>
            <person name="Goeker M."/>
            <person name="Salamov A.A."/>
            <person name="Wisecaver J.H."/>
            <person name="Long T.M."/>
            <person name="Calvey C.H."/>
            <person name="Aerts A.L."/>
            <person name="Barry K.W."/>
            <person name="Choi C."/>
            <person name="Clum A."/>
            <person name="Coughlan A.Y."/>
            <person name="Deshpande S."/>
            <person name="Douglass A.P."/>
            <person name="Hanson S.J."/>
            <person name="Klenk H.-P."/>
            <person name="LaButti K.M."/>
            <person name="Lapidus A."/>
            <person name="Lindquist E.A."/>
            <person name="Lipzen A.M."/>
            <person name="Meier-Kolthoff J.P."/>
            <person name="Ohm R.A."/>
            <person name="Otillar R.P."/>
            <person name="Pangilinan J.L."/>
            <person name="Peng Y."/>
            <person name="Rokas A."/>
            <person name="Rosa C.A."/>
            <person name="Scheuner C."/>
            <person name="Sibirny A.A."/>
            <person name="Slot J.C."/>
            <person name="Stielow J.B."/>
            <person name="Sun H."/>
            <person name="Kurtzman C.P."/>
            <person name="Blackwell M."/>
            <person name="Grigoriev I.V."/>
            <person name="Jeffries T.W."/>
        </authorList>
    </citation>
    <scope>NUCLEOTIDE SEQUENCE [LARGE SCALE GENOMIC DNA]</scope>
    <source>
        <strain evidence="3 4">NRRL Y-2026</strain>
    </source>
</reference>
<dbReference type="AlphaFoldDB" id="A0A1E3NL49"/>
<accession>A0A1E3NL49</accession>
<dbReference type="Proteomes" id="UP000094455">
    <property type="component" value="Unassembled WGS sequence"/>
</dbReference>
<keyword evidence="1" id="KW-0175">Coiled coil</keyword>
<name>A0A1E3NL49_9ASCO</name>
<feature type="coiled-coil region" evidence="1">
    <location>
        <begin position="620"/>
        <end position="647"/>
    </location>
</feature>
<evidence type="ECO:0000313" key="3">
    <source>
        <dbReference type="EMBL" id="ODQ46859.1"/>
    </source>
</evidence>
<feature type="region of interest" description="Disordered" evidence="2">
    <location>
        <begin position="106"/>
        <end position="137"/>
    </location>
</feature>
<organism evidence="3 4">
    <name type="scientific">Pichia membranifaciens NRRL Y-2026</name>
    <dbReference type="NCBI Taxonomy" id="763406"/>
    <lineage>
        <taxon>Eukaryota</taxon>
        <taxon>Fungi</taxon>
        <taxon>Dikarya</taxon>
        <taxon>Ascomycota</taxon>
        <taxon>Saccharomycotina</taxon>
        <taxon>Pichiomycetes</taxon>
        <taxon>Pichiales</taxon>
        <taxon>Pichiaceae</taxon>
        <taxon>Pichia</taxon>
    </lineage>
</organism>
<evidence type="ECO:0000256" key="2">
    <source>
        <dbReference type="SAM" id="MobiDB-lite"/>
    </source>
</evidence>
<feature type="compositionally biased region" description="Basic and acidic residues" evidence="2">
    <location>
        <begin position="115"/>
        <end position="129"/>
    </location>
</feature>
<feature type="compositionally biased region" description="Polar residues" evidence="2">
    <location>
        <begin position="429"/>
        <end position="439"/>
    </location>
</feature>